<name>A0A2P6VJQ6_9CHLO</name>
<feature type="compositionally biased region" description="Basic and acidic residues" evidence="1">
    <location>
        <begin position="49"/>
        <end position="58"/>
    </location>
</feature>
<protein>
    <submittedName>
        <fullName evidence="2">Uncharacterized protein</fullName>
    </submittedName>
</protein>
<dbReference type="OrthoDB" id="10593609at2759"/>
<organism evidence="2 3">
    <name type="scientific">Micractinium conductrix</name>
    <dbReference type="NCBI Taxonomy" id="554055"/>
    <lineage>
        <taxon>Eukaryota</taxon>
        <taxon>Viridiplantae</taxon>
        <taxon>Chlorophyta</taxon>
        <taxon>core chlorophytes</taxon>
        <taxon>Trebouxiophyceae</taxon>
        <taxon>Chlorellales</taxon>
        <taxon>Chlorellaceae</taxon>
        <taxon>Chlorella clade</taxon>
        <taxon>Micractinium</taxon>
    </lineage>
</organism>
<feature type="region of interest" description="Disordered" evidence="1">
    <location>
        <begin position="1"/>
        <end position="93"/>
    </location>
</feature>
<sequence>MLMEPLLQPFASGEGLGPIAEEDWGVDDERLERWTSARAGSSRSPTHLDSAKDRHGADVSEEDEKEEEAAAAAAAAAGPPSAARAAARPQRNSSRVTLQKGLIFSDADLEAEYQGVEAEAGRGVQLQWVALRAWLWAACALRLLAAGLPGVAAGVAAACVLPSAAHALALAFAWPTCKRHLLVAAFVQGLADVAGFAAVRPLYAVATAAGAGQLAAGPLQASLGQLCQLPCHAAAYLTFSSLRHGPPFIVRFATATALLAAQFFTLGSLHVEAARASGGGGGPPGCGACNPLGAALLAAAYCLPLIALYHREARQRLAFVKARPGLRVDTSHVDPLADSLSFVLPAVVQVLSLWNCMGLVGVWVEERTGAGGNATVLSRHWLADGTDDLDTFSLGSVMFSRVDGDGAATGGGFVKDKFIGWECAGQGGGFKFWTFTTDYSQEGEFVRERTLCLLGRVDGDDALSYNYTLAEDGCPASPGLYSARRVPTVQLPGEAEGDEGCA</sequence>
<feature type="compositionally biased region" description="Acidic residues" evidence="1">
    <location>
        <begin position="59"/>
        <end position="69"/>
    </location>
</feature>
<proteinExistence type="predicted"/>
<evidence type="ECO:0000313" key="3">
    <source>
        <dbReference type="Proteomes" id="UP000239649"/>
    </source>
</evidence>
<evidence type="ECO:0000313" key="2">
    <source>
        <dbReference type="EMBL" id="PSC74336.1"/>
    </source>
</evidence>
<feature type="compositionally biased region" description="Polar residues" evidence="1">
    <location>
        <begin position="38"/>
        <end position="47"/>
    </location>
</feature>
<accession>A0A2P6VJQ6</accession>
<evidence type="ECO:0000256" key="1">
    <source>
        <dbReference type="SAM" id="MobiDB-lite"/>
    </source>
</evidence>
<reference evidence="2 3" key="1">
    <citation type="journal article" date="2018" name="Plant J.">
        <title>Genome sequences of Chlorella sorokiniana UTEX 1602 and Micractinium conductrix SAG 241.80: implications to maltose excretion by a green alga.</title>
        <authorList>
            <person name="Arriola M.B."/>
            <person name="Velmurugan N."/>
            <person name="Zhang Y."/>
            <person name="Plunkett M.H."/>
            <person name="Hondzo H."/>
            <person name="Barney B.M."/>
        </authorList>
    </citation>
    <scope>NUCLEOTIDE SEQUENCE [LARGE SCALE GENOMIC DNA]</scope>
    <source>
        <strain evidence="2 3">SAG 241.80</strain>
    </source>
</reference>
<comment type="caution">
    <text evidence="2">The sequence shown here is derived from an EMBL/GenBank/DDBJ whole genome shotgun (WGS) entry which is preliminary data.</text>
</comment>
<dbReference type="AlphaFoldDB" id="A0A2P6VJQ6"/>
<feature type="compositionally biased region" description="Low complexity" evidence="1">
    <location>
        <begin position="70"/>
        <end position="88"/>
    </location>
</feature>
<keyword evidence="3" id="KW-1185">Reference proteome</keyword>
<dbReference type="EMBL" id="LHPF02000005">
    <property type="protein sequence ID" value="PSC74336.1"/>
    <property type="molecule type" value="Genomic_DNA"/>
</dbReference>
<dbReference type="Proteomes" id="UP000239649">
    <property type="component" value="Unassembled WGS sequence"/>
</dbReference>
<gene>
    <name evidence="2" type="ORF">C2E20_2616</name>
</gene>